<dbReference type="AlphaFoldDB" id="A0A1R4H5N1"/>
<protein>
    <submittedName>
        <fullName evidence="1">Toluene tolerance family protein</fullName>
    </submittedName>
</protein>
<reference evidence="2" key="1">
    <citation type="submission" date="2017-02" db="EMBL/GenBank/DDBJ databases">
        <authorList>
            <person name="Daims H."/>
        </authorList>
    </citation>
    <scope>NUCLEOTIDE SEQUENCE [LARGE SCALE GENOMIC DNA]</scope>
</reference>
<accession>A0A1R4H5N1</accession>
<gene>
    <name evidence="1" type="ORF">CRENPOLYSF1_20033</name>
</gene>
<evidence type="ECO:0000313" key="2">
    <source>
        <dbReference type="Proteomes" id="UP000195667"/>
    </source>
</evidence>
<dbReference type="EMBL" id="FUKI01000093">
    <property type="protein sequence ID" value="SJM91578.1"/>
    <property type="molecule type" value="Genomic_DNA"/>
</dbReference>
<keyword evidence="2" id="KW-1185">Reference proteome</keyword>
<organism evidence="1 2">
    <name type="scientific">Crenothrix polyspora</name>
    <dbReference type="NCBI Taxonomy" id="360316"/>
    <lineage>
        <taxon>Bacteria</taxon>
        <taxon>Pseudomonadati</taxon>
        <taxon>Pseudomonadota</taxon>
        <taxon>Gammaproteobacteria</taxon>
        <taxon>Methylococcales</taxon>
        <taxon>Crenotrichaceae</taxon>
        <taxon>Crenothrix</taxon>
    </lineage>
</organism>
<dbReference type="Gene3D" id="1.10.10.640">
    <property type="entry name" value="phospholipid-binding protein"/>
    <property type="match status" value="1"/>
</dbReference>
<dbReference type="PIRSF" id="PIRSF004649">
    <property type="entry name" value="MlaC"/>
    <property type="match status" value="1"/>
</dbReference>
<dbReference type="PANTHER" id="PTHR36573:SF1">
    <property type="entry name" value="INTERMEMBRANE PHOSPHOLIPID TRANSPORT SYSTEM BINDING PROTEIN MLAC"/>
    <property type="match status" value="1"/>
</dbReference>
<sequence length="248" mass="27731">MSVEYPLGLPVEKAILLGLLYQGIKVTLFQNLSDYSEVFMKVKRFTRLGLLVMLLGILPLAPVSAAELAAPQVAIENASTTLQQKLQDKSFTKDFAKITEFVNETIYPHTDFDLISSLVLGKLWKSATSDEQTRFKHEFQTLLVRTYSRAFVEFKDWTVRFLPLELEAGATKTIVKTEVIQPGIQPIGVNYRMVLSNGVWKAYDIMIEGVSLVTNYRTTFASEVQSKGSLNAVIEGLVKRNSDALASK</sequence>
<name>A0A1R4H5N1_9GAMM</name>
<dbReference type="PANTHER" id="PTHR36573">
    <property type="entry name" value="INTERMEMBRANE PHOSPHOLIPID TRANSPORT SYSTEM BINDING PROTEIN MLAC"/>
    <property type="match status" value="1"/>
</dbReference>
<evidence type="ECO:0000313" key="1">
    <source>
        <dbReference type="EMBL" id="SJM91578.1"/>
    </source>
</evidence>
<dbReference type="Gene3D" id="3.10.450.50">
    <property type="match status" value="1"/>
</dbReference>
<dbReference type="Pfam" id="PF05494">
    <property type="entry name" value="MlaC"/>
    <property type="match status" value="1"/>
</dbReference>
<proteinExistence type="predicted"/>
<dbReference type="Proteomes" id="UP000195667">
    <property type="component" value="Unassembled WGS sequence"/>
</dbReference>
<dbReference type="InterPro" id="IPR008869">
    <property type="entry name" value="MlaC/ttg2D"/>
</dbReference>